<sequence length="299" mass="34872">SKLCLPREKLLLKKDAYPSIFPNLPSYLSEPTPIKRKDPSRRFSNYVERKNIKQEEQQVLQDQINNLQEVLFKMENSKLTEWITKATKDCIYFFKINFNENIPKLTKTVILKSNLFVRIIFNDVDIDTRKYEYLLGAQLLCDTYSKLENLLNGVYNLTEKNVTFIEIINTFSSLLNEFINGRKVEEIKASKLKLLVEQLTMFKFKKTNLNREGLKYPTEFSIHIAEIAYKVFTVITSEKYEAMFLKVPKKKAVLQTLILDLLQDSSSNNPTQCNCGRSSQNVIQKCTSVWSNILLNNYS</sequence>
<name>A0A482W830_ASBVE</name>
<organism evidence="2 3">
    <name type="scientific">Asbolus verrucosus</name>
    <name type="common">Desert ironclad beetle</name>
    <dbReference type="NCBI Taxonomy" id="1661398"/>
    <lineage>
        <taxon>Eukaryota</taxon>
        <taxon>Metazoa</taxon>
        <taxon>Ecdysozoa</taxon>
        <taxon>Arthropoda</taxon>
        <taxon>Hexapoda</taxon>
        <taxon>Insecta</taxon>
        <taxon>Pterygota</taxon>
        <taxon>Neoptera</taxon>
        <taxon>Endopterygota</taxon>
        <taxon>Coleoptera</taxon>
        <taxon>Polyphaga</taxon>
        <taxon>Cucujiformia</taxon>
        <taxon>Tenebrionidae</taxon>
        <taxon>Pimeliinae</taxon>
        <taxon>Asbolus</taxon>
    </lineage>
</organism>
<dbReference type="Proteomes" id="UP000292052">
    <property type="component" value="Unassembled WGS sequence"/>
</dbReference>
<proteinExistence type="predicted"/>
<dbReference type="OrthoDB" id="10563219at2759"/>
<evidence type="ECO:0000313" key="3">
    <source>
        <dbReference type="Proteomes" id="UP000292052"/>
    </source>
</evidence>
<evidence type="ECO:0000313" key="2">
    <source>
        <dbReference type="EMBL" id="RZC41330.1"/>
    </source>
</evidence>
<feature type="non-terminal residue" evidence="2">
    <location>
        <position position="1"/>
    </location>
</feature>
<protein>
    <submittedName>
        <fullName evidence="2">Uncharacterized protein</fullName>
    </submittedName>
</protein>
<feature type="non-terminal residue" evidence="2">
    <location>
        <position position="299"/>
    </location>
</feature>
<dbReference type="AlphaFoldDB" id="A0A482W830"/>
<keyword evidence="1" id="KW-0175">Coiled coil</keyword>
<reference evidence="2 3" key="1">
    <citation type="submission" date="2017-03" db="EMBL/GenBank/DDBJ databases">
        <title>Genome of the blue death feigning beetle - Asbolus verrucosus.</title>
        <authorList>
            <person name="Rider S.D."/>
        </authorList>
    </citation>
    <scope>NUCLEOTIDE SEQUENCE [LARGE SCALE GENOMIC DNA]</scope>
    <source>
        <strain evidence="2">Butters</strain>
        <tissue evidence="2">Head and leg muscle</tissue>
    </source>
</reference>
<accession>A0A482W830</accession>
<gene>
    <name evidence="2" type="ORF">BDFB_008625</name>
</gene>
<dbReference type="EMBL" id="QDEB01018141">
    <property type="protein sequence ID" value="RZC41330.1"/>
    <property type="molecule type" value="Genomic_DNA"/>
</dbReference>
<keyword evidence="3" id="KW-1185">Reference proteome</keyword>
<feature type="coiled-coil region" evidence="1">
    <location>
        <begin position="50"/>
        <end position="77"/>
    </location>
</feature>
<evidence type="ECO:0000256" key="1">
    <source>
        <dbReference type="SAM" id="Coils"/>
    </source>
</evidence>
<comment type="caution">
    <text evidence="2">The sequence shown here is derived from an EMBL/GenBank/DDBJ whole genome shotgun (WGS) entry which is preliminary data.</text>
</comment>